<dbReference type="SUPFAM" id="SSF46785">
    <property type="entry name" value="Winged helix' DNA-binding domain"/>
    <property type="match status" value="1"/>
</dbReference>
<dbReference type="Proteomes" id="UP000199245">
    <property type="component" value="Unassembled WGS sequence"/>
</dbReference>
<dbReference type="InterPro" id="IPR036388">
    <property type="entry name" value="WH-like_DNA-bd_sf"/>
</dbReference>
<dbReference type="GO" id="GO:0003700">
    <property type="term" value="F:DNA-binding transcription factor activity"/>
    <property type="evidence" value="ECO:0007669"/>
    <property type="project" value="InterPro"/>
</dbReference>
<evidence type="ECO:0000313" key="8">
    <source>
        <dbReference type="Proteomes" id="UP000199245"/>
    </source>
</evidence>
<dbReference type="PANTHER" id="PTHR30579">
    <property type="entry name" value="TRANSCRIPTIONAL REGULATOR"/>
    <property type="match status" value="1"/>
</dbReference>
<feature type="region of interest" description="Disordered" evidence="5">
    <location>
        <begin position="128"/>
        <end position="153"/>
    </location>
</feature>
<gene>
    <name evidence="7" type="ORF">SAMN05216337_10544</name>
</gene>
<reference evidence="7 8" key="1">
    <citation type="submission" date="2016-10" db="EMBL/GenBank/DDBJ databases">
        <authorList>
            <person name="de Groot N.N."/>
        </authorList>
    </citation>
    <scope>NUCLEOTIDE SEQUENCE [LARGE SCALE GENOMIC DNA]</scope>
    <source>
        <strain evidence="7 8">R5</strain>
    </source>
</reference>
<keyword evidence="3" id="KW-0238">DNA-binding</keyword>
<dbReference type="InterPro" id="IPR050176">
    <property type="entry name" value="LTTR"/>
</dbReference>
<evidence type="ECO:0000313" key="7">
    <source>
        <dbReference type="EMBL" id="SDF39689.1"/>
    </source>
</evidence>
<evidence type="ECO:0000256" key="3">
    <source>
        <dbReference type="ARBA" id="ARBA00023125"/>
    </source>
</evidence>
<dbReference type="InterPro" id="IPR000847">
    <property type="entry name" value="LysR_HTH_N"/>
</dbReference>
<comment type="similarity">
    <text evidence="1">Belongs to the LysR transcriptional regulatory family.</text>
</comment>
<dbReference type="PANTHER" id="PTHR30579:SF7">
    <property type="entry name" value="HTH-TYPE TRANSCRIPTIONAL REGULATOR LRHA-RELATED"/>
    <property type="match status" value="1"/>
</dbReference>
<dbReference type="PRINTS" id="PR00039">
    <property type="entry name" value="HTHLYSR"/>
</dbReference>
<dbReference type="Gene3D" id="1.10.10.10">
    <property type="entry name" value="Winged helix-like DNA-binding domain superfamily/Winged helix DNA-binding domain"/>
    <property type="match status" value="1"/>
</dbReference>
<proteinExistence type="inferred from homology"/>
<name>A0A1G7KSH5_9BRAD</name>
<feature type="domain" description="HTH lysR-type" evidence="6">
    <location>
        <begin position="4"/>
        <end position="61"/>
    </location>
</feature>
<dbReference type="GO" id="GO:0003677">
    <property type="term" value="F:DNA binding"/>
    <property type="evidence" value="ECO:0007669"/>
    <property type="project" value="UniProtKB-KW"/>
</dbReference>
<dbReference type="FunFam" id="1.10.10.10:FF:000001">
    <property type="entry name" value="LysR family transcriptional regulator"/>
    <property type="match status" value="1"/>
</dbReference>
<organism evidence="7 8">
    <name type="scientific">Bradyrhizobium brasilense</name>
    <dbReference type="NCBI Taxonomy" id="1419277"/>
    <lineage>
        <taxon>Bacteria</taxon>
        <taxon>Pseudomonadati</taxon>
        <taxon>Pseudomonadota</taxon>
        <taxon>Alphaproteobacteria</taxon>
        <taxon>Hyphomicrobiales</taxon>
        <taxon>Nitrobacteraceae</taxon>
        <taxon>Bradyrhizobium</taxon>
    </lineage>
</organism>
<dbReference type="Pfam" id="PF00126">
    <property type="entry name" value="HTH_1"/>
    <property type="match status" value="1"/>
</dbReference>
<evidence type="ECO:0000259" key="6">
    <source>
        <dbReference type="PROSITE" id="PS50931"/>
    </source>
</evidence>
<dbReference type="InterPro" id="IPR036390">
    <property type="entry name" value="WH_DNA-bd_sf"/>
</dbReference>
<evidence type="ECO:0000256" key="5">
    <source>
        <dbReference type="SAM" id="MobiDB-lite"/>
    </source>
</evidence>
<evidence type="ECO:0000256" key="4">
    <source>
        <dbReference type="ARBA" id="ARBA00023163"/>
    </source>
</evidence>
<dbReference type="PROSITE" id="PS50931">
    <property type="entry name" value="HTH_LYSR"/>
    <property type="match status" value="1"/>
</dbReference>
<accession>A0A1G7KSH5</accession>
<keyword evidence="2" id="KW-0805">Transcription regulation</keyword>
<keyword evidence="4" id="KW-0804">Transcription</keyword>
<evidence type="ECO:0000256" key="1">
    <source>
        <dbReference type="ARBA" id="ARBA00009437"/>
    </source>
</evidence>
<sequence length="153" mass="17025">MQHLDPDLLRAFVMVTETSSFTKASERLFRTQAAISMQIKRLEDRIGKPLFVRGPHGTQLTIAGELLIHYARRILLLNDEALANLSVSQADDVVRIGVSDDYARILLPDVLLLFNKVYPHTIGARCRGPSQLGSGSSRGKRGPRRIDQAFGSR</sequence>
<protein>
    <submittedName>
        <fullName evidence="7">Regulatory helix-turn-helix protein, lysR family</fullName>
    </submittedName>
</protein>
<dbReference type="AlphaFoldDB" id="A0A1G7KSH5"/>
<dbReference type="RefSeq" id="WP_143029776.1">
    <property type="nucleotide sequence ID" value="NZ_FMZW01000054.1"/>
</dbReference>
<evidence type="ECO:0000256" key="2">
    <source>
        <dbReference type="ARBA" id="ARBA00023015"/>
    </source>
</evidence>
<dbReference type="EMBL" id="FMZW01000054">
    <property type="protein sequence ID" value="SDF39689.1"/>
    <property type="molecule type" value="Genomic_DNA"/>
</dbReference>